<dbReference type="EMBL" id="JACXVP010000011">
    <property type="protein sequence ID" value="KAG5576359.1"/>
    <property type="molecule type" value="Genomic_DNA"/>
</dbReference>
<accession>A0A9J5WMC2</accession>
<keyword evidence="2" id="KW-1185">Reference proteome</keyword>
<sequence length="146" mass="17066">MSKIWITKRSWTITHKNWKNRGSTRSRVRLTLKMAERSQKSGSPKDLWTIAHENRQNVGFNLSGDYLTMKMSQFTRPIESIPKVLTDVQEILLAKITSKIRITKRSMDYSKMGVPTVSIVRVLTDVHKFFWKNDIENPDHQKIHGL</sequence>
<dbReference type="Proteomes" id="UP000824120">
    <property type="component" value="Chromosome 11"/>
</dbReference>
<proteinExistence type="predicted"/>
<evidence type="ECO:0000313" key="2">
    <source>
        <dbReference type="Proteomes" id="UP000824120"/>
    </source>
</evidence>
<evidence type="ECO:0000313" key="1">
    <source>
        <dbReference type="EMBL" id="KAG5576359.1"/>
    </source>
</evidence>
<reference evidence="1 2" key="1">
    <citation type="submission" date="2020-09" db="EMBL/GenBank/DDBJ databases">
        <title>De no assembly of potato wild relative species, Solanum commersonii.</title>
        <authorList>
            <person name="Cho K."/>
        </authorList>
    </citation>
    <scope>NUCLEOTIDE SEQUENCE [LARGE SCALE GENOMIC DNA]</scope>
    <source>
        <strain evidence="1">LZ3.2</strain>
        <tissue evidence="1">Leaf</tissue>
    </source>
</reference>
<organism evidence="1 2">
    <name type="scientific">Solanum commersonii</name>
    <name type="common">Commerson's wild potato</name>
    <name type="synonym">Commerson's nightshade</name>
    <dbReference type="NCBI Taxonomy" id="4109"/>
    <lineage>
        <taxon>Eukaryota</taxon>
        <taxon>Viridiplantae</taxon>
        <taxon>Streptophyta</taxon>
        <taxon>Embryophyta</taxon>
        <taxon>Tracheophyta</taxon>
        <taxon>Spermatophyta</taxon>
        <taxon>Magnoliopsida</taxon>
        <taxon>eudicotyledons</taxon>
        <taxon>Gunneridae</taxon>
        <taxon>Pentapetalae</taxon>
        <taxon>asterids</taxon>
        <taxon>lamiids</taxon>
        <taxon>Solanales</taxon>
        <taxon>Solanaceae</taxon>
        <taxon>Solanoideae</taxon>
        <taxon>Solaneae</taxon>
        <taxon>Solanum</taxon>
    </lineage>
</organism>
<name>A0A9J5WMC2_SOLCO</name>
<comment type="caution">
    <text evidence="1">The sequence shown here is derived from an EMBL/GenBank/DDBJ whole genome shotgun (WGS) entry which is preliminary data.</text>
</comment>
<gene>
    <name evidence="1" type="ORF">H5410_056493</name>
</gene>
<protein>
    <submittedName>
        <fullName evidence="1">Uncharacterized protein</fullName>
    </submittedName>
</protein>
<dbReference type="AlphaFoldDB" id="A0A9J5WMC2"/>